<feature type="chain" id="PRO_5040365541" description="Crinkler effector protein N-terminal domain-containing protein" evidence="4">
    <location>
        <begin position="21"/>
        <end position="117"/>
    </location>
</feature>
<keyword evidence="4" id="KW-0732">Signal</keyword>
<dbReference type="GO" id="GO:0005576">
    <property type="term" value="C:extracellular region"/>
    <property type="evidence" value="ECO:0007669"/>
    <property type="project" value="UniProtKB-SubCell"/>
</dbReference>
<feature type="signal peptide" evidence="4">
    <location>
        <begin position="1"/>
        <end position="20"/>
    </location>
</feature>
<evidence type="ECO:0000256" key="2">
    <source>
        <dbReference type="ARBA" id="ARBA00004613"/>
    </source>
</evidence>
<protein>
    <recommendedName>
        <fullName evidence="5">Crinkler effector protein N-terminal domain-containing protein</fullName>
    </recommendedName>
</protein>
<dbReference type="GO" id="GO:0043657">
    <property type="term" value="C:host cell"/>
    <property type="evidence" value="ECO:0007669"/>
    <property type="project" value="UniProtKB-SubCell"/>
</dbReference>
<dbReference type="OrthoDB" id="2304312at2759"/>
<reference evidence="6" key="1">
    <citation type="journal article" date="2020" name="Fungal Divers.">
        <title>Resolving the Mortierellaceae phylogeny through synthesis of multi-gene phylogenetics and phylogenomics.</title>
        <authorList>
            <person name="Vandepol N."/>
            <person name="Liber J."/>
            <person name="Desiro A."/>
            <person name="Na H."/>
            <person name="Kennedy M."/>
            <person name="Barry K."/>
            <person name="Grigoriev I.V."/>
            <person name="Miller A.N."/>
            <person name="O'Donnell K."/>
            <person name="Stajich J.E."/>
            <person name="Bonito G."/>
        </authorList>
    </citation>
    <scope>NUCLEOTIDE SEQUENCE</scope>
    <source>
        <strain evidence="6">KOD948</strain>
    </source>
</reference>
<dbReference type="AlphaFoldDB" id="A0A9P6TU05"/>
<feature type="non-terminal residue" evidence="6">
    <location>
        <position position="117"/>
    </location>
</feature>
<accession>A0A9P6TU05</accession>
<evidence type="ECO:0000313" key="7">
    <source>
        <dbReference type="Proteomes" id="UP000726737"/>
    </source>
</evidence>
<dbReference type="Pfam" id="PF20147">
    <property type="entry name" value="Crinkler"/>
    <property type="match status" value="1"/>
</dbReference>
<sequence>MAANTLTIFCLVSGELASSAFPVELSSEKTVGALKDAIKAKQAPAFDSITANDLVLWSVSIPVSEDDDEEEEEEVPILISNFSKDGKKKLGNPRMCLSKLFPTSPDDNTYILIERPK</sequence>
<gene>
    <name evidence="6" type="ORF">BG011_003001</name>
</gene>
<evidence type="ECO:0000256" key="3">
    <source>
        <dbReference type="ARBA" id="ARBA00022525"/>
    </source>
</evidence>
<comment type="subcellular location">
    <subcellularLocation>
        <location evidence="1">Host cell</location>
    </subcellularLocation>
    <subcellularLocation>
        <location evidence="2">Secreted</location>
    </subcellularLocation>
</comment>
<evidence type="ECO:0000259" key="5">
    <source>
        <dbReference type="Pfam" id="PF20147"/>
    </source>
</evidence>
<keyword evidence="7" id="KW-1185">Reference proteome</keyword>
<organism evidence="6 7">
    <name type="scientific">Mortierella polycephala</name>
    <dbReference type="NCBI Taxonomy" id="41804"/>
    <lineage>
        <taxon>Eukaryota</taxon>
        <taxon>Fungi</taxon>
        <taxon>Fungi incertae sedis</taxon>
        <taxon>Mucoromycota</taxon>
        <taxon>Mortierellomycotina</taxon>
        <taxon>Mortierellomycetes</taxon>
        <taxon>Mortierellales</taxon>
        <taxon>Mortierellaceae</taxon>
        <taxon>Mortierella</taxon>
    </lineage>
</organism>
<dbReference type="InterPro" id="IPR045379">
    <property type="entry name" value="Crinkler_N"/>
</dbReference>
<feature type="domain" description="Crinkler effector protein N-terminal" evidence="5">
    <location>
        <begin position="6"/>
        <end position="113"/>
    </location>
</feature>
<comment type="caution">
    <text evidence="6">The sequence shown here is derived from an EMBL/GenBank/DDBJ whole genome shotgun (WGS) entry which is preliminary data.</text>
</comment>
<evidence type="ECO:0000256" key="1">
    <source>
        <dbReference type="ARBA" id="ARBA00004340"/>
    </source>
</evidence>
<name>A0A9P6TU05_9FUNG</name>
<keyword evidence="3" id="KW-0964">Secreted</keyword>
<evidence type="ECO:0000256" key="4">
    <source>
        <dbReference type="SAM" id="SignalP"/>
    </source>
</evidence>
<dbReference type="Proteomes" id="UP000726737">
    <property type="component" value="Unassembled WGS sequence"/>
</dbReference>
<proteinExistence type="predicted"/>
<evidence type="ECO:0000313" key="6">
    <source>
        <dbReference type="EMBL" id="KAG0244255.1"/>
    </source>
</evidence>
<dbReference type="EMBL" id="JAAAJA010002027">
    <property type="protein sequence ID" value="KAG0244255.1"/>
    <property type="molecule type" value="Genomic_DNA"/>
</dbReference>